<evidence type="ECO:0000313" key="8">
    <source>
        <dbReference type="Proteomes" id="UP000034753"/>
    </source>
</evidence>
<gene>
    <name evidence="7" type="ORF">UU67_C0029G0016</name>
</gene>
<comment type="caution">
    <text evidence="7">The sequence shown here is derived from an EMBL/GenBank/DDBJ whole genome shotgun (WGS) entry which is preliminary data.</text>
</comment>
<evidence type="ECO:0000256" key="4">
    <source>
        <dbReference type="ARBA" id="ARBA00023136"/>
    </source>
</evidence>
<accession>A0A0G0ZJT7</accession>
<evidence type="ECO:0000259" key="6">
    <source>
        <dbReference type="Pfam" id="PF01794"/>
    </source>
</evidence>
<evidence type="ECO:0000313" key="7">
    <source>
        <dbReference type="EMBL" id="KKS13213.1"/>
    </source>
</evidence>
<dbReference type="AlphaFoldDB" id="A0A0G0ZJT7"/>
<dbReference type="EMBL" id="LCBN01000029">
    <property type="protein sequence ID" value="KKS13213.1"/>
    <property type="molecule type" value="Genomic_DNA"/>
</dbReference>
<reference evidence="7 8" key="1">
    <citation type="journal article" date="2015" name="Nature">
        <title>rRNA introns, odd ribosomes, and small enigmatic genomes across a large radiation of phyla.</title>
        <authorList>
            <person name="Brown C.T."/>
            <person name="Hug L.A."/>
            <person name="Thomas B.C."/>
            <person name="Sharon I."/>
            <person name="Castelle C.J."/>
            <person name="Singh A."/>
            <person name="Wilkins M.J."/>
            <person name="Williams K.H."/>
            <person name="Banfield J.F."/>
        </authorList>
    </citation>
    <scope>NUCLEOTIDE SEQUENCE [LARGE SCALE GENOMIC DNA]</scope>
</reference>
<feature type="transmembrane region" description="Helical" evidence="5">
    <location>
        <begin position="136"/>
        <end position="154"/>
    </location>
</feature>
<sequence length="191" mass="21453">MVLKITFLIFVAIMFIVPGATFFAMGGVRSDGLFRLFGLYALTLLWLQIILGPFTLPLLKAGFNVFPIHRAIGISALILAILHPALFLSAATLETYLPANLLIFGYLGPIALLLLITTATTALLMGRAPFSKFWRFLHPLNYLVFTLVLVHSFMVGTETQFQPLRSLYIIYAGTLITSFSYRVIYRRFLQK</sequence>
<feature type="transmembrane region" description="Helical" evidence="5">
    <location>
        <begin position="37"/>
        <end position="59"/>
    </location>
</feature>
<keyword evidence="2 5" id="KW-0812">Transmembrane</keyword>
<feature type="transmembrane region" description="Helical" evidence="5">
    <location>
        <begin position="7"/>
        <end position="25"/>
    </location>
</feature>
<proteinExistence type="predicted"/>
<dbReference type="InterPro" id="IPR013130">
    <property type="entry name" value="Fe3_Rdtase_TM_dom"/>
</dbReference>
<dbReference type="Proteomes" id="UP000034753">
    <property type="component" value="Unassembled WGS sequence"/>
</dbReference>
<feature type="domain" description="Ferric oxidoreductase" evidence="6">
    <location>
        <begin position="37"/>
        <end position="148"/>
    </location>
</feature>
<organism evidence="7 8">
    <name type="scientific">Candidatus Daviesbacteria bacterium GW2011_GWB1_41_5</name>
    <dbReference type="NCBI Taxonomy" id="1618429"/>
    <lineage>
        <taxon>Bacteria</taxon>
        <taxon>Candidatus Daviesiibacteriota</taxon>
    </lineage>
</organism>
<feature type="transmembrane region" description="Helical" evidence="5">
    <location>
        <begin position="71"/>
        <end position="91"/>
    </location>
</feature>
<evidence type="ECO:0000256" key="1">
    <source>
        <dbReference type="ARBA" id="ARBA00004141"/>
    </source>
</evidence>
<evidence type="ECO:0000256" key="5">
    <source>
        <dbReference type="SAM" id="Phobius"/>
    </source>
</evidence>
<evidence type="ECO:0000256" key="2">
    <source>
        <dbReference type="ARBA" id="ARBA00022692"/>
    </source>
</evidence>
<feature type="transmembrane region" description="Helical" evidence="5">
    <location>
        <begin position="103"/>
        <end position="124"/>
    </location>
</feature>
<name>A0A0G0ZJT7_9BACT</name>
<dbReference type="GO" id="GO:0016020">
    <property type="term" value="C:membrane"/>
    <property type="evidence" value="ECO:0007669"/>
    <property type="project" value="UniProtKB-SubCell"/>
</dbReference>
<comment type="subcellular location">
    <subcellularLocation>
        <location evidence="1">Membrane</location>
        <topology evidence="1">Multi-pass membrane protein</topology>
    </subcellularLocation>
</comment>
<protein>
    <recommendedName>
        <fullName evidence="6">Ferric oxidoreductase domain-containing protein</fullName>
    </recommendedName>
</protein>
<feature type="transmembrane region" description="Helical" evidence="5">
    <location>
        <begin position="166"/>
        <end position="185"/>
    </location>
</feature>
<evidence type="ECO:0000256" key="3">
    <source>
        <dbReference type="ARBA" id="ARBA00022989"/>
    </source>
</evidence>
<dbReference type="Pfam" id="PF01794">
    <property type="entry name" value="Ferric_reduct"/>
    <property type="match status" value="1"/>
</dbReference>
<keyword evidence="4 5" id="KW-0472">Membrane</keyword>
<keyword evidence="3 5" id="KW-1133">Transmembrane helix</keyword>